<reference evidence="1 2" key="1">
    <citation type="submission" date="2018-01" db="EMBL/GenBank/DDBJ databases">
        <title>Species boundaries and ecological features among Paraburkholderia terrae DSMZ17804T, P. hospita DSMZ17164T and P. caribensis DSMZ13236T.</title>
        <authorList>
            <person name="Pratama A.A."/>
        </authorList>
    </citation>
    <scope>NUCLEOTIDE SEQUENCE [LARGE SCALE GENOMIC DNA]</scope>
    <source>
        <strain evidence="1 2">DSM 17804</strain>
    </source>
</reference>
<protein>
    <submittedName>
        <fullName evidence="1">Uncharacterized protein</fullName>
    </submittedName>
</protein>
<gene>
    <name evidence="1" type="ORF">C2L65_38240</name>
</gene>
<dbReference type="KEGG" id="pter:C2L65_38240"/>
<dbReference type="AlphaFoldDB" id="A0A2I8F0P2"/>
<dbReference type="EMBL" id="CP026113">
    <property type="protein sequence ID" value="AUT65383.1"/>
    <property type="molecule type" value="Genomic_DNA"/>
</dbReference>
<accession>A0A2I8F0P2</accession>
<dbReference type="Proteomes" id="UP000243502">
    <property type="component" value="Chromosome 3"/>
</dbReference>
<evidence type="ECO:0000313" key="1">
    <source>
        <dbReference type="EMBL" id="AUT65383.1"/>
    </source>
</evidence>
<proteinExistence type="predicted"/>
<sequence>MINDLQPAYQFQIRITVSEERAGALRADPAAQSYAPLQDVLKRHRAELKCQFDAFADYVKEAEEAGTAAYPLYDWTRQTIENPEKKAKYLRSFTVYVEGEQVYARETADSLEAALSSLALDSASGIERVFRYDTNPAHNPQPPQSGGKAQ</sequence>
<dbReference type="RefSeq" id="WP_042305535.1">
    <property type="nucleotide sequence ID" value="NZ_CP026113.1"/>
</dbReference>
<evidence type="ECO:0000313" key="2">
    <source>
        <dbReference type="Proteomes" id="UP000243502"/>
    </source>
</evidence>
<dbReference type="OrthoDB" id="8636230at2"/>
<organism evidence="1 2">
    <name type="scientific">Paraburkholderia terrae</name>
    <dbReference type="NCBI Taxonomy" id="311230"/>
    <lineage>
        <taxon>Bacteria</taxon>
        <taxon>Pseudomonadati</taxon>
        <taxon>Pseudomonadota</taxon>
        <taxon>Betaproteobacteria</taxon>
        <taxon>Burkholderiales</taxon>
        <taxon>Burkholderiaceae</taxon>
        <taxon>Paraburkholderia</taxon>
    </lineage>
</organism>
<name>A0A2I8F0P2_9BURK</name>